<accession>A0A7C8IRF0</accession>
<name>A0A7C8IRF0_9PEZI</name>
<dbReference type="EMBL" id="WUBL01000143">
    <property type="protein sequence ID" value="KAF2964622.1"/>
    <property type="molecule type" value="Genomic_DNA"/>
</dbReference>
<protein>
    <submittedName>
        <fullName evidence="2">Uncharacterized protein</fullName>
    </submittedName>
</protein>
<dbReference type="InParanoid" id="A0A7C8IRF0"/>
<evidence type="ECO:0000313" key="3">
    <source>
        <dbReference type="Proteomes" id="UP000481858"/>
    </source>
</evidence>
<sequence>MHNAYNSEDEYDSDGGDVQYENLNSLDWDEKSRSFETKKDGTVLYYADRPSDYSILADRILWADGCDSNLADGQHGREMTLNVPEIVPFSRFQVQGQRDQRRPRANPTEAQRGVTNKNEIGAKVGYQSIELSGTHNREQKMSWDQVDFDQGTSSDMFSKKAGRRNGVRWAVKQNDVNNHGVC</sequence>
<gene>
    <name evidence="2" type="ORF">GQX73_g8933</name>
</gene>
<dbReference type="AlphaFoldDB" id="A0A7C8IRF0"/>
<evidence type="ECO:0000256" key="1">
    <source>
        <dbReference type="SAM" id="MobiDB-lite"/>
    </source>
</evidence>
<organism evidence="2 3">
    <name type="scientific">Xylaria multiplex</name>
    <dbReference type="NCBI Taxonomy" id="323545"/>
    <lineage>
        <taxon>Eukaryota</taxon>
        <taxon>Fungi</taxon>
        <taxon>Dikarya</taxon>
        <taxon>Ascomycota</taxon>
        <taxon>Pezizomycotina</taxon>
        <taxon>Sordariomycetes</taxon>
        <taxon>Xylariomycetidae</taxon>
        <taxon>Xylariales</taxon>
        <taxon>Xylariaceae</taxon>
        <taxon>Xylaria</taxon>
    </lineage>
</organism>
<comment type="caution">
    <text evidence="2">The sequence shown here is derived from an EMBL/GenBank/DDBJ whole genome shotgun (WGS) entry which is preliminary data.</text>
</comment>
<keyword evidence="3" id="KW-1185">Reference proteome</keyword>
<reference evidence="2 3" key="1">
    <citation type="submission" date="2019-12" db="EMBL/GenBank/DDBJ databases">
        <title>Draft genome sequence of the ascomycete Xylaria multiplex DSM 110363.</title>
        <authorList>
            <person name="Buettner E."/>
            <person name="Kellner H."/>
        </authorList>
    </citation>
    <scope>NUCLEOTIDE SEQUENCE [LARGE SCALE GENOMIC DNA]</scope>
    <source>
        <strain evidence="2 3">DSM 110363</strain>
    </source>
</reference>
<feature type="region of interest" description="Disordered" evidence="1">
    <location>
        <begin position="94"/>
        <end position="119"/>
    </location>
</feature>
<evidence type="ECO:0000313" key="2">
    <source>
        <dbReference type="EMBL" id="KAF2964622.1"/>
    </source>
</evidence>
<proteinExistence type="predicted"/>
<dbReference type="Proteomes" id="UP000481858">
    <property type="component" value="Unassembled WGS sequence"/>
</dbReference>
<dbReference type="OrthoDB" id="5030973at2759"/>